<dbReference type="STRING" id="1562970.ING2E5B_1721"/>
<dbReference type="AlphaFoldDB" id="A0A098C3H9"/>
<keyword evidence="1" id="KW-0472">Membrane</keyword>
<dbReference type="KEGG" id="pbt:ING2E5B_1721"/>
<evidence type="ECO:0000313" key="3">
    <source>
        <dbReference type="Proteomes" id="UP000032417"/>
    </source>
</evidence>
<proteinExistence type="predicted"/>
<keyword evidence="1" id="KW-1133">Transmembrane helix</keyword>
<dbReference type="HOGENOM" id="CLU_155871_0_0_10"/>
<feature type="transmembrane region" description="Helical" evidence="1">
    <location>
        <begin position="74"/>
        <end position="96"/>
    </location>
</feature>
<dbReference type="Pfam" id="PF07332">
    <property type="entry name" value="Phage_holin_3_6"/>
    <property type="match status" value="1"/>
</dbReference>
<sequence length="123" mass="13635">MEEKKVSTLFEEMRDDVGKFIKSTLELGKLEAFEKLSLGSSAFLYGLILAGAGTIALLFLLVSAGIYLGELLGSLWMGFGIVAAFTLLVVFILLLVRKPIQRSFTNSIVRFLLKQDDKDDKNQ</sequence>
<keyword evidence="3" id="KW-1185">Reference proteome</keyword>
<name>A0A098C3H9_9BACT</name>
<feature type="transmembrane region" description="Helical" evidence="1">
    <location>
        <begin position="42"/>
        <end position="68"/>
    </location>
</feature>
<dbReference type="EMBL" id="LN515532">
    <property type="protein sequence ID" value="CEA16467.1"/>
    <property type="molecule type" value="Genomic_DNA"/>
</dbReference>
<keyword evidence="1" id="KW-0812">Transmembrane</keyword>
<gene>
    <name evidence="2" type="ORF">ING2E5B_1721</name>
</gene>
<dbReference type="Proteomes" id="UP000032417">
    <property type="component" value="Chromosome 1"/>
</dbReference>
<organism evidence="2 3">
    <name type="scientific">Fermentimonas caenicola</name>
    <dbReference type="NCBI Taxonomy" id="1562970"/>
    <lineage>
        <taxon>Bacteria</taxon>
        <taxon>Pseudomonadati</taxon>
        <taxon>Bacteroidota</taxon>
        <taxon>Bacteroidia</taxon>
        <taxon>Bacteroidales</taxon>
        <taxon>Dysgonomonadaceae</taxon>
        <taxon>Fermentimonas</taxon>
    </lineage>
</organism>
<evidence type="ECO:0000313" key="2">
    <source>
        <dbReference type="EMBL" id="CEA16467.1"/>
    </source>
</evidence>
<accession>A0A098C3H9</accession>
<dbReference type="InterPro" id="IPR009937">
    <property type="entry name" value="Phage_holin_3_6"/>
</dbReference>
<reference evidence="2 3" key="1">
    <citation type="submission" date="2014-08" db="EMBL/GenBank/DDBJ databases">
        <authorList>
            <person name="Wibberg D."/>
        </authorList>
    </citation>
    <scope>NUCLEOTIDE SEQUENCE [LARGE SCALE GENOMIC DNA]</scope>
    <source>
        <strain evidence="3">ING2-E5B</strain>
    </source>
</reference>
<dbReference type="OrthoDB" id="1017206at2"/>
<protein>
    <submittedName>
        <fullName evidence="2">Putative membrane protein</fullName>
    </submittedName>
</protein>
<evidence type="ECO:0000256" key="1">
    <source>
        <dbReference type="SAM" id="Phobius"/>
    </source>
</evidence>